<dbReference type="AlphaFoldDB" id="A0A2T4JAW9"/>
<dbReference type="GO" id="GO:0015562">
    <property type="term" value="F:efflux transmembrane transporter activity"/>
    <property type="evidence" value="ECO:0007669"/>
    <property type="project" value="InterPro"/>
</dbReference>
<dbReference type="Pfam" id="PF25989">
    <property type="entry name" value="YknX_C"/>
    <property type="match status" value="1"/>
</dbReference>
<evidence type="ECO:0000259" key="6">
    <source>
        <dbReference type="Pfam" id="PF25954"/>
    </source>
</evidence>
<accession>A0A2T4JAW9</accession>
<feature type="domain" description="CusB-like beta-barrel" evidence="6">
    <location>
        <begin position="247"/>
        <end position="315"/>
    </location>
</feature>
<evidence type="ECO:0000256" key="2">
    <source>
        <dbReference type="SAM" id="Coils"/>
    </source>
</evidence>
<feature type="signal peptide" evidence="3">
    <location>
        <begin position="1"/>
        <end position="25"/>
    </location>
</feature>
<dbReference type="Gene3D" id="2.40.30.170">
    <property type="match status" value="1"/>
</dbReference>
<dbReference type="PANTHER" id="PTHR30469:SF15">
    <property type="entry name" value="HLYD FAMILY OF SECRETION PROTEINS"/>
    <property type="match status" value="1"/>
</dbReference>
<dbReference type="InterPro" id="IPR058637">
    <property type="entry name" value="YknX-like_C"/>
</dbReference>
<evidence type="ECO:0000256" key="3">
    <source>
        <dbReference type="SAM" id="SignalP"/>
    </source>
</evidence>
<evidence type="ECO:0000256" key="1">
    <source>
        <dbReference type="ARBA" id="ARBA00009477"/>
    </source>
</evidence>
<evidence type="ECO:0000313" key="9">
    <source>
        <dbReference type="Proteomes" id="UP000241362"/>
    </source>
</evidence>
<dbReference type="InterPro" id="IPR058625">
    <property type="entry name" value="MdtA-like_BSH"/>
</dbReference>
<dbReference type="Proteomes" id="UP000241362">
    <property type="component" value="Unassembled WGS sequence"/>
</dbReference>
<organism evidence="8 9">
    <name type="scientific">Fuscovulum blasticum DSM 2131</name>
    <dbReference type="NCBI Taxonomy" id="1188250"/>
    <lineage>
        <taxon>Bacteria</taxon>
        <taxon>Pseudomonadati</taxon>
        <taxon>Pseudomonadota</taxon>
        <taxon>Alphaproteobacteria</taxon>
        <taxon>Rhodobacterales</taxon>
        <taxon>Paracoccaceae</taxon>
        <taxon>Pseudogemmobacter</taxon>
    </lineage>
</organism>
<keyword evidence="9" id="KW-1185">Reference proteome</keyword>
<dbReference type="InterPro" id="IPR058624">
    <property type="entry name" value="MdtA-like_HH"/>
</dbReference>
<feature type="domain" description="Multidrug resistance protein MdtA-like alpha-helical hairpin" evidence="4">
    <location>
        <begin position="125"/>
        <end position="194"/>
    </location>
</feature>
<dbReference type="EMBL" id="PZKE01000005">
    <property type="protein sequence ID" value="PTE15044.1"/>
    <property type="molecule type" value="Genomic_DNA"/>
</dbReference>
<dbReference type="InterPro" id="IPR058792">
    <property type="entry name" value="Beta-barrel_RND_2"/>
</dbReference>
<comment type="caution">
    <text evidence="8">The sequence shown here is derived from an EMBL/GenBank/DDBJ whole genome shotgun (WGS) entry which is preliminary data.</text>
</comment>
<feature type="chain" id="PRO_5015604564" evidence="3">
    <location>
        <begin position="26"/>
        <end position="398"/>
    </location>
</feature>
<feature type="domain" description="Multidrug resistance protein MdtA-like barrel-sandwich hybrid" evidence="5">
    <location>
        <begin position="70"/>
        <end position="232"/>
    </location>
</feature>
<evidence type="ECO:0000259" key="4">
    <source>
        <dbReference type="Pfam" id="PF25876"/>
    </source>
</evidence>
<name>A0A2T4JAW9_FUSBL</name>
<reference evidence="8 9" key="1">
    <citation type="submission" date="2018-03" db="EMBL/GenBank/DDBJ databases">
        <title>Rhodobacter blasticus.</title>
        <authorList>
            <person name="Meyer T.E."/>
            <person name="Miller S."/>
            <person name="Lodha T."/>
            <person name="Gandham S."/>
            <person name="Chintalapati S."/>
            <person name="Chintalapati V.R."/>
        </authorList>
    </citation>
    <scope>NUCLEOTIDE SEQUENCE [LARGE SCALE GENOMIC DNA]</scope>
    <source>
        <strain evidence="8 9">DSM 2131</strain>
    </source>
</reference>
<dbReference type="RefSeq" id="WP_107672818.1">
    <property type="nucleotide sequence ID" value="NZ_PZKE01000005.1"/>
</dbReference>
<dbReference type="Gene3D" id="2.40.420.20">
    <property type="match status" value="1"/>
</dbReference>
<keyword evidence="3" id="KW-0732">Signal</keyword>
<sequence>MRLRPHAFVAALAAAALALPLQVRAETGPADPAAEAATEISLPAITVSTAASRRMSDRIIASGLVAPIEEVNVQPLIEGQPIQSLLADVGDDVAAGQVLAQLSTSTLELQRAQAIAGAASARATIAQAEAQLLDAESSAAEAQRVADRTRKLHEQGSASQAALDTANATAVSATARVTVARQSLEAARAQLALTEAQLANVELQLTRTDVKAPYAGRVTARNATIGAIATAAGLPMFVLERDGALELRVDVAEADLLRLKPGQRANLRAAGLSAPLSGTVRLVEPSIDATTRLGRARLAVDAPANLRAGMFLEAEILVAEHDALAVPVTAVGSEDGASTVMRVKDGIVERVIVETGIRDGGFVEILSGLSDGDTVVTKAGSFVRSGDRITPVDAPATN</sequence>
<evidence type="ECO:0000259" key="7">
    <source>
        <dbReference type="Pfam" id="PF25989"/>
    </source>
</evidence>
<feature type="domain" description="YknX-like C-terminal permuted SH3-like" evidence="7">
    <location>
        <begin position="323"/>
        <end position="390"/>
    </location>
</feature>
<dbReference type="PANTHER" id="PTHR30469">
    <property type="entry name" value="MULTIDRUG RESISTANCE PROTEIN MDTA"/>
    <property type="match status" value="1"/>
</dbReference>
<dbReference type="Pfam" id="PF25954">
    <property type="entry name" value="Beta-barrel_RND_2"/>
    <property type="match status" value="1"/>
</dbReference>
<dbReference type="Gene3D" id="2.40.50.100">
    <property type="match status" value="1"/>
</dbReference>
<evidence type="ECO:0000313" key="8">
    <source>
        <dbReference type="EMBL" id="PTE15044.1"/>
    </source>
</evidence>
<protein>
    <submittedName>
        <fullName evidence="8">Efflux RND transporter periplasmic adaptor subunit</fullName>
    </submittedName>
</protein>
<dbReference type="SUPFAM" id="SSF111369">
    <property type="entry name" value="HlyD-like secretion proteins"/>
    <property type="match status" value="2"/>
</dbReference>
<dbReference type="Pfam" id="PF25917">
    <property type="entry name" value="BSH_RND"/>
    <property type="match status" value="1"/>
</dbReference>
<dbReference type="Gene3D" id="1.10.287.470">
    <property type="entry name" value="Helix hairpin bin"/>
    <property type="match status" value="1"/>
</dbReference>
<evidence type="ECO:0000259" key="5">
    <source>
        <dbReference type="Pfam" id="PF25917"/>
    </source>
</evidence>
<gene>
    <name evidence="8" type="ORF">C5F44_07115</name>
</gene>
<feature type="coiled-coil region" evidence="2">
    <location>
        <begin position="118"/>
        <end position="145"/>
    </location>
</feature>
<keyword evidence="2" id="KW-0175">Coiled coil</keyword>
<dbReference type="GO" id="GO:1990281">
    <property type="term" value="C:efflux pump complex"/>
    <property type="evidence" value="ECO:0007669"/>
    <property type="project" value="TreeGrafter"/>
</dbReference>
<dbReference type="Pfam" id="PF25876">
    <property type="entry name" value="HH_MFP_RND"/>
    <property type="match status" value="1"/>
</dbReference>
<proteinExistence type="inferred from homology"/>
<dbReference type="InterPro" id="IPR006143">
    <property type="entry name" value="RND_pump_MFP"/>
</dbReference>
<dbReference type="NCBIfam" id="TIGR01730">
    <property type="entry name" value="RND_mfp"/>
    <property type="match status" value="1"/>
</dbReference>
<comment type="similarity">
    <text evidence="1">Belongs to the membrane fusion protein (MFP) (TC 8.A.1) family.</text>
</comment>